<organism evidence="5 6">
    <name type="scientific">Lactobacillus porci</name>
    <dbReference type="NCBI Taxonomy" id="2012477"/>
    <lineage>
        <taxon>Bacteria</taxon>
        <taxon>Bacillati</taxon>
        <taxon>Bacillota</taxon>
        <taxon>Bacilli</taxon>
        <taxon>Lactobacillales</taxon>
        <taxon>Lactobacillaceae</taxon>
        <taxon>Lactobacillus</taxon>
    </lineage>
</organism>
<proteinExistence type="inferred from homology"/>
<comment type="caution">
    <text evidence="5">The sequence shown here is derived from an EMBL/GenBank/DDBJ whole genome shotgun (WGS) entry which is preliminary data.</text>
</comment>
<dbReference type="InterPro" id="IPR011004">
    <property type="entry name" value="Trimer_LpxA-like_sf"/>
</dbReference>
<dbReference type="PANTHER" id="PTHR23416">
    <property type="entry name" value="SIALIC ACID SYNTHASE-RELATED"/>
    <property type="match status" value="1"/>
</dbReference>
<dbReference type="RefSeq" id="WP_154549237.1">
    <property type="nucleotide sequence ID" value="NZ_VUMX01000025.1"/>
</dbReference>
<gene>
    <name evidence="5" type="ORF">FYJ62_08375</name>
</gene>
<sequence length="203" mass="22119">MTEKEKMLAGKIYDSTDSELVTLRAKAHRLSKEFNDLLENDGRRTEILKELGIAGDAFYLQGPVQFDYGCFTSIGKNSYANFNLTCVDCCPVTIGDNVFIGPNVSLLTPMHPLRWQDRNQYVKADGTATDKEYAKPITIGDNCWLAGNVTVCGGVTIGEGCVIGAGSVVTRDIPANTLAVGVPCRPIREITAEDALENHPELF</sequence>
<reference evidence="5 6" key="1">
    <citation type="submission" date="2019-08" db="EMBL/GenBank/DDBJ databases">
        <title>In-depth cultivation of the pig gut microbiome towards novel bacterial diversity and tailored functional studies.</title>
        <authorList>
            <person name="Wylensek D."/>
            <person name="Hitch T.C.A."/>
            <person name="Clavel T."/>
        </authorList>
    </citation>
    <scope>NUCLEOTIDE SEQUENCE [LARGE SCALE GENOMIC DNA]</scope>
    <source>
        <strain evidence="5 6">Bifido-178-WT-2B</strain>
    </source>
</reference>
<dbReference type="FunFam" id="2.160.10.10:FF:000025">
    <property type="entry name" value="Hexapeptide-repeat containing-acetyltransferase"/>
    <property type="match status" value="1"/>
</dbReference>
<dbReference type="Proteomes" id="UP000438120">
    <property type="component" value="Unassembled WGS sequence"/>
</dbReference>
<dbReference type="PANTHER" id="PTHR23416:SF23">
    <property type="entry name" value="ACETYLTRANSFERASE C18B11.09C-RELATED"/>
    <property type="match status" value="1"/>
</dbReference>
<evidence type="ECO:0000256" key="2">
    <source>
        <dbReference type="ARBA" id="ARBA00022679"/>
    </source>
</evidence>
<evidence type="ECO:0000259" key="4">
    <source>
        <dbReference type="SMART" id="SM01266"/>
    </source>
</evidence>
<dbReference type="GO" id="GO:0016407">
    <property type="term" value="F:acetyltransferase activity"/>
    <property type="evidence" value="ECO:0007669"/>
    <property type="project" value="InterPro"/>
</dbReference>
<dbReference type="GO" id="GO:0008374">
    <property type="term" value="F:O-acyltransferase activity"/>
    <property type="evidence" value="ECO:0007669"/>
    <property type="project" value="TreeGrafter"/>
</dbReference>
<keyword evidence="2 5" id="KW-0808">Transferase</keyword>
<dbReference type="InterPro" id="IPR051159">
    <property type="entry name" value="Hexapeptide_acetyltransf"/>
</dbReference>
<accession>A0A6A8MFX7</accession>
<dbReference type="EMBL" id="VUMX01000025">
    <property type="protein sequence ID" value="MST87633.1"/>
    <property type="molecule type" value="Genomic_DNA"/>
</dbReference>
<dbReference type="SMART" id="SM01266">
    <property type="entry name" value="Mac"/>
    <property type="match status" value="1"/>
</dbReference>
<dbReference type="CDD" id="cd03357">
    <property type="entry name" value="LbH_MAT_GAT"/>
    <property type="match status" value="1"/>
</dbReference>
<dbReference type="InterPro" id="IPR001451">
    <property type="entry name" value="Hexapep"/>
</dbReference>
<comment type="similarity">
    <text evidence="1">Belongs to the transferase hexapeptide repeat family.</text>
</comment>
<dbReference type="SUPFAM" id="SSF51161">
    <property type="entry name" value="Trimeric LpxA-like enzymes"/>
    <property type="match status" value="1"/>
</dbReference>
<dbReference type="AlphaFoldDB" id="A0A6A8MFX7"/>
<feature type="domain" description="Maltose/galactoside acetyltransferase" evidence="4">
    <location>
        <begin position="4"/>
        <end position="56"/>
    </location>
</feature>
<dbReference type="Pfam" id="PF00132">
    <property type="entry name" value="Hexapep"/>
    <property type="match status" value="1"/>
</dbReference>
<name>A0A6A8MFX7_9LACO</name>
<evidence type="ECO:0000256" key="3">
    <source>
        <dbReference type="ARBA" id="ARBA00023315"/>
    </source>
</evidence>
<dbReference type="InterPro" id="IPR024688">
    <property type="entry name" value="Mac_dom"/>
</dbReference>
<keyword evidence="3" id="KW-0012">Acyltransferase</keyword>
<dbReference type="Pfam" id="PF12464">
    <property type="entry name" value="Mac"/>
    <property type="match status" value="1"/>
</dbReference>
<dbReference type="Gene3D" id="2.160.10.10">
    <property type="entry name" value="Hexapeptide repeat proteins"/>
    <property type="match status" value="1"/>
</dbReference>
<dbReference type="OrthoDB" id="9812571at2"/>
<evidence type="ECO:0000256" key="1">
    <source>
        <dbReference type="ARBA" id="ARBA00007274"/>
    </source>
</evidence>
<keyword evidence="6" id="KW-1185">Reference proteome</keyword>
<evidence type="ECO:0000313" key="6">
    <source>
        <dbReference type="Proteomes" id="UP000438120"/>
    </source>
</evidence>
<dbReference type="Pfam" id="PF14602">
    <property type="entry name" value="Hexapep_2"/>
    <property type="match status" value="1"/>
</dbReference>
<evidence type="ECO:0000313" key="5">
    <source>
        <dbReference type="EMBL" id="MST87633.1"/>
    </source>
</evidence>
<protein>
    <submittedName>
        <fullName evidence="5">Sugar O-acetyltransferase</fullName>
    </submittedName>
</protein>